<evidence type="ECO:0000256" key="11">
    <source>
        <dbReference type="ARBA" id="ARBA00022857"/>
    </source>
</evidence>
<dbReference type="GO" id="GO:0009252">
    <property type="term" value="P:peptidoglycan biosynthetic process"/>
    <property type="evidence" value="ECO:0007669"/>
    <property type="project" value="UniProtKB-UniRule"/>
</dbReference>
<evidence type="ECO:0000256" key="2">
    <source>
        <dbReference type="ARBA" id="ARBA00003921"/>
    </source>
</evidence>
<keyword evidence="12 19" id="KW-0133">Cell shape</keyword>
<comment type="pathway">
    <text evidence="4 19">Cell wall biogenesis; peptidoglycan biosynthesis.</text>
</comment>
<dbReference type="HAMAP" id="MF_00037">
    <property type="entry name" value="MurB"/>
    <property type="match status" value="1"/>
</dbReference>
<dbReference type="InterPro" id="IPR036318">
    <property type="entry name" value="FAD-bd_PCMH-like_sf"/>
</dbReference>
<feature type="active site" description="Proton donor" evidence="19">
    <location>
        <position position="224"/>
    </location>
</feature>
<evidence type="ECO:0000256" key="12">
    <source>
        <dbReference type="ARBA" id="ARBA00022960"/>
    </source>
</evidence>
<dbReference type="PANTHER" id="PTHR21071">
    <property type="entry name" value="UDP-N-ACETYLENOLPYRUVOYLGLUCOSAMINE REDUCTASE"/>
    <property type="match status" value="1"/>
</dbReference>
<feature type="domain" description="FAD-binding PCMH-type" evidence="20">
    <location>
        <begin position="32"/>
        <end position="196"/>
    </location>
</feature>
<dbReference type="SUPFAM" id="SSF56176">
    <property type="entry name" value="FAD-binding/transporter-associated domain-like"/>
    <property type="match status" value="1"/>
</dbReference>
<evidence type="ECO:0000256" key="7">
    <source>
        <dbReference type="ARBA" id="ARBA00022490"/>
    </source>
</evidence>
<evidence type="ECO:0000256" key="19">
    <source>
        <dbReference type="HAMAP-Rule" id="MF_00037"/>
    </source>
</evidence>
<dbReference type="Pfam" id="PF01565">
    <property type="entry name" value="FAD_binding_4"/>
    <property type="match status" value="1"/>
</dbReference>
<dbReference type="Gene3D" id="3.90.78.10">
    <property type="entry name" value="UDP-N-acetylenolpyruvoylglucosamine reductase, C-terminal domain"/>
    <property type="match status" value="1"/>
</dbReference>
<dbReference type="InterPro" id="IPR016169">
    <property type="entry name" value="FAD-bd_PCMH_sub2"/>
</dbReference>
<comment type="cofactor">
    <cofactor evidence="1 19">
        <name>FAD</name>
        <dbReference type="ChEBI" id="CHEBI:57692"/>
    </cofactor>
</comment>
<evidence type="ECO:0000256" key="17">
    <source>
        <dbReference type="ARBA" id="ARBA00031026"/>
    </source>
</evidence>
<dbReference type="SUPFAM" id="SSF56194">
    <property type="entry name" value="Uridine diphospho-N-Acetylenolpyruvylglucosamine reductase, MurB, C-terminal domain"/>
    <property type="match status" value="1"/>
</dbReference>
<evidence type="ECO:0000256" key="1">
    <source>
        <dbReference type="ARBA" id="ARBA00001974"/>
    </source>
</evidence>
<dbReference type="Gene3D" id="3.30.465.10">
    <property type="match status" value="1"/>
</dbReference>
<comment type="catalytic activity">
    <reaction evidence="18 19">
        <text>UDP-N-acetyl-alpha-D-muramate + NADP(+) = UDP-N-acetyl-3-O-(1-carboxyvinyl)-alpha-D-glucosamine + NADPH + H(+)</text>
        <dbReference type="Rhea" id="RHEA:12248"/>
        <dbReference type="ChEBI" id="CHEBI:15378"/>
        <dbReference type="ChEBI" id="CHEBI:57783"/>
        <dbReference type="ChEBI" id="CHEBI:58349"/>
        <dbReference type="ChEBI" id="CHEBI:68483"/>
        <dbReference type="ChEBI" id="CHEBI:70757"/>
        <dbReference type="EC" id="1.3.1.98"/>
    </reaction>
</comment>
<dbReference type="GO" id="GO:0008762">
    <property type="term" value="F:UDP-N-acetylmuramate dehydrogenase activity"/>
    <property type="evidence" value="ECO:0007669"/>
    <property type="project" value="UniProtKB-UniRule"/>
</dbReference>
<evidence type="ECO:0000256" key="9">
    <source>
        <dbReference type="ARBA" id="ARBA00022630"/>
    </source>
</evidence>
<comment type="similarity">
    <text evidence="19">Belongs to the MurB family.</text>
</comment>
<evidence type="ECO:0000313" key="21">
    <source>
        <dbReference type="EMBL" id="GFO62869.1"/>
    </source>
</evidence>
<dbReference type="NCBIfam" id="TIGR00179">
    <property type="entry name" value="murB"/>
    <property type="match status" value="1"/>
</dbReference>
<evidence type="ECO:0000256" key="4">
    <source>
        <dbReference type="ARBA" id="ARBA00004752"/>
    </source>
</evidence>
<evidence type="ECO:0000256" key="5">
    <source>
        <dbReference type="ARBA" id="ARBA00012518"/>
    </source>
</evidence>
<evidence type="ECO:0000256" key="18">
    <source>
        <dbReference type="ARBA" id="ARBA00048914"/>
    </source>
</evidence>
<dbReference type="GO" id="GO:0005829">
    <property type="term" value="C:cytosol"/>
    <property type="evidence" value="ECO:0007669"/>
    <property type="project" value="TreeGrafter"/>
</dbReference>
<evidence type="ECO:0000259" key="20">
    <source>
        <dbReference type="PROSITE" id="PS51387"/>
    </source>
</evidence>
<dbReference type="InterPro" id="IPR016166">
    <property type="entry name" value="FAD-bd_PCMH"/>
</dbReference>
<evidence type="ECO:0000256" key="14">
    <source>
        <dbReference type="ARBA" id="ARBA00023002"/>
    </source>
</evidence>
<keyword evidence="13 19" id="KW-0573">Peptidoglycan synthesis</keyword>
<organism evidence="21 23">
    <name type="scientific">Geomonas paludis</name>
    <dbReference type="NCBI Taxonomy" id="2740185"/>
    <lineage>
        <taxon>Bacteria</taxon>
        <taxon>Pseudomonadati</taxon>
        <taxon>Thermodesulfobacteriota</taxon>
        <taxon>Desulfuromonadia</taxon>
        <taxon>Geobacterales</taxon>
        <taxon>Geobacteraceae</taxon>
        <taxon>Geomonas</taxon>
    </lineage>
</organism>
<keyword evidence="16 19" id="KW-0961">Cell wall biogenesis/degradation</keyword>
<keyword evidence="8 19" id="KW-0132">Cell division</keyword>
<reference evidence="23" key="1">
    <citation type="submission" date="2020-06" db="EMBL/GenBank/DDBJ databases">
        <title>Draft genomic sequecing of Geomonas sp. Red736.</title>
        <authorList>
            <person name="Itoh H."/>
            <person name="Xu Z.X."/>
            <person name="Ushijima N."/>
            <person name="Masuda Y."/>
            <person name="Shiratori Y."/>
            <person name="Senoo K."/>
        </authorList>
    </citation>
    <scope>NUCLEOTIDE SEQUENCE [LARGE SCALE GENOMIC DNA]</scope>
    <source>
        <strain evidence="23">Red736</strain>
    </source>
</reference>
<keyword evidence="11 19" id="KW-0521">NADP</keyword>
<keyword evidence="15 19" id="KW-0131">Cell cycle</keyword>
<accession>A0A6V8MU11</accession>
<keyword evidence="10 19" id="KW-0274">FAD</keyword>
<keyword evidence="14 19" id="KW-0560">Oxidoreductase</keyword>
<dbReference type="GO" id="GO:0008360">
    <property type="term" value="P:regulation of cell shape"/>
    <property type="evidence" value="ECO:0007669"/>
    <property type="project" value="UniProtKB-KW"/>
</dbReference>
<protein>
    <recommendedName>
        <fullName evidence="6 19">UDP-N-acetylenolpyruvoylglucosamine reductase</fullName>
        <ecNumber evidence="5 19">1.3.1.98</ecNumber>
    </recommendedName>
    <alternativeName>
        <fullName evidence="17 19">UDP-N-acetylmuramate dehydrogenase</fullName>
    </alternativeName>
</protein>
<keyword evidence="7 19" id="KW-0963">Cytoplasm</keyword>
<dbReference type="PANTHER" id="PTHR21071:SF4">
    <property type="entry name" value="UDP-N-ACETYLENOLPYRUVOYLGLUCOSAMINE REDUCTASE"/>
    <property type="match status" value="1"/>
</dbReference>
<dbReference type="InterPro" id="IPR003170">
    <property type="entry name" value="MurB"/>
</dbReference>
<evidence type="ECO:0000256" key="8">
    <source>
        <dbReference type="ARBA" id="ARBA00022618"/>
    </source>
</evidence>
<dbReference type="UniPathway" id="UPA00219"/>
<dbReference type="NCBIfam" id="NF010480">
    <property type="entry name" value="PRK13905.1"/>
    <property type="match status" value="1"/>
</dbReference>
<sequence>MTWSRAHLEQVAQGTQGTVLWDEPMSRHTSLRVGGPADLYLEPADIDDLQRVLEQLRSAGIPCLVIGGGYNLLVRDGGIRGCVVSLKGLDTLEPLPGARLDVGAGVTNQALTRFAAQQCLGGIEFLSAIPGSFGGALAMNAGAHGGETMQRVELLTTLRESGVLVRKRDELQYGYRFLKLEPGEIILGARLRLEPVERRLIEESIQEYIAKRGGQRVGFPNAGSFFKNPAGGSAWRLIDEAGLRGWMIGGAQVSEVHTNFLVNKGGALAADFLALAELIKSRVKETAGIELEEEVRIVGEG</sequence>
<evidence type="ECO:0000256" key="6">
    <source>
        <dbReference type="ARBA" id="ARBA00015188"/>
    </source>
</evidence>
<proteinExistence type="inferred from homology"/>
<comment type="subcellular location">
    <subcellularLocation>
        <location evidence="3 19">Cytoplasm</location>
    </subcellularLocation>
</comment>
<dbReference type="GO" id="GO:0071949">
    <property type="term" value="F:FAD binding"/>
    <property type="evidence" value="ECO:0007669"/>
    <property type="project" value="InterPro"/>
</dbReference>
<dbReference type="PROSITE" id="PS51387">
    <property type="entry name" value="FAD_PCMH"/>
    <property type="match status" value="1"/>
</dbReference>
<dbReference type="InterPro" id="IPR011601">
    <property type="entry name" value="MurB_C"/>
</dbReference>
<name>A0A6V8MU11_9BACT</name>
<dbReference type="Proteomes" id="UP000568888">
    <property type="component" value="Unassembled WGS sequence"/>
</dbReference>
<evidence type="ECO:0000256" key="15">
    <source>
        <dbReference type="ARBA" id="ARBA00023306"/>
    </source>
</evidence>
<gene>
    <name evidence="21" type="primary">murB_1</name>
    <name evidence="19 22" type="synonym">murB</name>
    <name evidence="21" type="ORF">GMPD_07880</name>
    <name evidence="22" type="ORF">M1B72_19270</name>
</gene>
<dbReference type="AlphaFoldDB" id="A0A6V8MU11"/>
<keyword evidence="24" id="KW-1185">Reference proteome</keyword>
<dbReference type="Gene3D" id="3.30.43.10">
    <property type="entry name" value="Uridine Diphospho-n-acetylenolpyruvylglucosamine Reductase, domain 2"/>
    <property type="match status" value="1"/>
</dbReference>
<dbReference type="InterPro" id="IPR006094">
    <property type="entry name" value="Oxid_FAD_bind_N"/>
</dbReference>
<dbReference type="Proteomes" id="UP000831485">
    <property type="component" value="Chromosome"/>
</dbReference>
<evidence type="ECO:0000256" key="10">
    <source>
        <dbReference type="ARBA" id="ARBA00022827"/>
    </source>
</evidence>
<dbReference type="GO" id="GO:0071555">
    <property type="term" value="P:cell wall organization"/>
    <property type="evidence" value="ECO:0007669"/>
    <property type="project" value="UniProtKB-KW"/>
</dbReference>
<reference evidence="21" key="2">
    <citation type="journal article" date="2021" name="Int. J. Syst. Evol. Microbiol.">
        <title>Geomonas silvestris sp. nov., Geomonas paludis sp. nov. and Geomonas limicola sp. nov., isolated from terrestrial environments, and emended description of the genus Geomonas.</title>
        <authorList>
            <person name="Itoh H."/>
            <person name="Xu Z."/>
            <person name="Masuda Y."/>
            <person name="Ushijima N."/>
            <person name="Hayakawa C."/>
            <person name="Shiratori Y."/>
            <person name="Senoo K."/>
        </authorList>
    </citation>
    <scope>NUCLEOTIDE SEQUENCE</scope>
    <source>
        <strain evidence="21">Red736</strain>
    </source>
</reference>
<evidence type="ECO:0000256" key="13">
    <source>
        <dbReference type="ARBA" id="ARBA00022984"/>
    </source>
</evidence>
<dbReference type="InterPro" id="IPR016167">
    <property type="entry name" value="FAD-bd_PCMH_sub1"/>
</dbReference>
<evidence type="ECO:0000313" key="22">
    <source>
        <dbReference type="EMBL" id="UPU35556.1"/>
    </source>
</evidence>
<evidence type="ECO:0000313" key="23">
    <source>
        <dbReference type="Proteomes" id="UP000568888"/>
    </source>
</evidence>
<dbReference type="InterPro" id="IPR036635">
    <property type="entry name" value="MurB_C_sf"/>
</dbReference>
<feature type="active site" evidence="19">
    <location>
        <position position="294"/>
    </location>
</feature>
<dbReference type="EC" id="1.3.1.98" evidence="5 19"/>
<dbReference type="EMBL" id="BLXY01000001">
    <property type="protein sequence ID" value="GFO62869.1"/>
    <property type="molecule type" value="Genomic_DNA"/>
</dbReference>
<dbReference type="GO" id="GO:0051301">
    <property type="term" value="P:cell division"/>
    <property type="evidence" value="ECO:0007669"/>
    <property type="project" value="UniProtKB-KW"/>
</dbReference>
<dbReference type="Pfam" id="PF02873">
    <property type="entry name" value="MurB_C"/>
    <property type="match status" value="1"/>
</dbReference>
<evidence type="ECO:0000313" key="24">
    <source>
        <dbReference type="Proteomes" id="UP000831485"/>
    </source>
</evidence>
<evidence type="ECO:0000256" key="3">
    <source>
        <dbReference type="ARBA" id="ARBA00004496"/>
    </source>
</evidence>
<reference evidence="22" key="3">
    <citation type="submission" date="2022-04" db="EMBL/GenBank/DDBJ databases">
        <authorList>
            <person name="Liu G."/>
        </authorList>
    </citation>
    <scope>NUCLEOTIDE SEQUENCE</scope>
    <source>
        <strain evidence="22">RG22</strain>
    </source>
</reference>
<dbReference type="RefSeq" id="WP_183345310.1">
    <property type="nucleotide sequence ID" value="NZ_BLXY01000001.1"/>
</dbReference>
<dbReference type="EMBL" id="CP096574">
    <property type="protein sequence ID" value="UPU35556.1"/>
    <property type="molecule type" value="Genomic_DNA"/>
</dbReference>
<feature type="active site" evidence="19">
    <location>
        <position position="176"/>
    </location>
</feature>
<evidence type="ECO:0000256" key="16">
    <source>
        <dbReference type="ARBA" id="ARBA00023316"/>
    </source>
</evidence>
<keyword evidence="9 19" id="KW-0285">Flavoprotein</keyword>
<comment type="function">
    <text evidence="2 19">Cell wall formation.</text>
</comment>